<evidence type="ECO:0000256" key="2">
    <source>
        <dbReference type="ARBA" id="ARBA00029447"/>
    </source>
</evidence>
<keyword evidence="4" id="KW-1133">Transmembrane helix</keyword>
<dbReference type="Proteomes" id="UP001200741">
    <property type="component" value="Unassembled WGS sequence"/>
</dbReference>
<dbReference type="Gene3D" id="1.10.287.950">
    <property type="entry name" value="Methyl-accepting chemotaxis protein"/>
    <property type="match status" value="1"/>
</dbReference>
<keyword evidence="7" id="KW-1185">Reference proteome</keyword>
<comment type="caution">
    <text evidence="6">The sequence shown here is derived from an EMBL/GenBank/DDBJ whole genome shotgun (WGS) entry which is preliminary data.</text>
</comment>
<evidence type="ECO:0000259" key="5">
    <source>
        <dbReference type="PROSITE" id="PS50111"/>
    </source>
</evidence>
<evidence type="ECO:0000256" key="4">
    <source>
        <dbReference type="SAM" id="Phobius"/>
    </source>
</evidence>
<reference evidence="6 7" key="1">
    <citation type="submission" date="2021-12" db="EMBL/GenBank/DDBJ databases">
        <title>Genome seq of P8.</title>
        <authorList>
            <person name="Seo T."/>
        </authorList>
    </citation>
    <scope>NUCLEOTIDE SEQUENCE [LARGE SCALE GENOMIC DNA]</scope>
    <source>
        <strain evidence="6 7">P8</strain>
    </source>
</reference>
<dbReference type="SUPFAM" id="SSF58104">
    <property type="entry name" value="Methyl-accepting chemotaxis protein (MCP) signaling domain"/>
    <property type="match status" value="1"/>
</dbReference>
<organism evidence="6 7">
    <name type="scientific">Pelomonas cellulosilytica</name>
    <dbReference type="NCBI Taxonomy" id="2906762"/>
    <lineage>
        <taxon>Bacteria</taxon>
        <taxon>Pseudomonadati</taxon>
        <taxon>Pseudomonadota</taxon>
        <taxon>Betaproteobacteria</taxon>
        <taxon>Burkholderiales</taxon>
        <taxon>Sphaerotilaceae</taxon>
        <taxon>Roseateles</taxon>
    </lineage>
</organism>
<evidence type="ECO:0000256" key="3">
    <source>
        <dbReference type="PROSITE-ProRule" id="PRU00284"/>
    </source>
</evidence>
<dbReference type="Pfam" id="PF05227">
    <property type="entry name" value="CHASE3"/>
    <property type="match status" value="1"/>
</dbReference>
<dbReference type="SMART" id="SM00283">
    <property type="entry name" value="MA"/>
    <property type="match status" value="1"/>
</dbReference>
<dbReference type="PROSITE" id="PS50111">
    <property type="entry name" value="CHEMOTAXIS_TRANSDUC_2"/>
    <property type="match status" value="1"/>
</dbReference>
<dbReference type="Pfam" id="PF00015">
    <property type="entry name" value="MCPsignal"/>
    <property type="match status" value="1"/>
</dbReference>
<dbReference type="PANTHER" id="PTHR43531:SF14">
    <property type="entry name" value="METHYL-ACCEPTING CHEMOTAXIS PROTEIN I-RELATED"/>
    <property type="match status" value="1"/>
</dbReference>
<evidence type="ECO:0000256" key="1">
    <source>
        <dbReference type="ARBA" id="ARBA00022481"/>
    </source>
</evidence>
<evidence type="ECO:0000313" key="6">
    <source>
        <dbReference type="EMBL" id="MCE4554312.1"/>
    </source>
</evidence>
<accession>A0ABS8XNH8</accession>
<dbReference type="CDD" id="cd11386">
    <property type="entry name" value="MCP_signal"/>
    <property type="match status" value="1"/>
</dbReference>
<protein>
    <submittedName>
        <fullName evidence="6">Methyl-accepting chemotaxis protein</fullName>
    </submittedName>
</protein>
<keyword evidence="3" id="KW-0807">Transducer</keyword>
<name>A0ABS8XNH8_9BURK</name>
<dbReference type="RefSeq" id="WP_233371239.1">
    <property type="nucleotide sequence ID" value="NZ_JAJTWU010000003.1"/>
</dbReference>
<comment type="similarity">
    <text evidence="2">Belongs to the methyl-accepting chemotaxis (MCP) protein family.</text>
</comment>
<keyword evidence="4" id="KW-0472">Membrane</keyword>
<dbReference type="InterPro" id="IPR051310">
    <property type="entry name" value="MCP_chemotaxis"/>
</dbReference>
<keyword evidence="1" id="KW-0488">Methylation</keyword>
<sequence>MSQSTWTLKKRLTLTFAAILALACVLFGTAVYNISRMREATSWNTHTYQVLDAGQTMLLNMVNIETGLRGFVASGEERFLDPLKAGEADFGRAIQKAKELTSDNAAQQDRLGKLMDHHRQFMSVANSLMTLRRDVTSGKAKLEDLQATFKEGRDKASMDAFRAGVAEFMGEESKLLEVRSQQLESTSDTTSKVLIFGGLLMAALTVALGMTVIRSVFRQLGGEPGKAAELVGAVARGDLSIHIDVAPGDTTSLIARLADMRKSLADVVSGVRSNSESVATASAQISQGNLDLSQRTEEQASALQQTAATMDELGATVRHTADNARQANQLTGGASSVAARGGDVVGQVVDTMKNINESSKKIADIIGVIDGIAFQTNILALNAAVEAARAGEQGRGFAVVAGEVRTLAQRSAEAAKEIKTLITNSVEQVEQGTTLVDQAGQTMQEIVDAIRRVSDIVGEISSACSEQSSGVTQVGQAISQMDQVTQQNAALVEESAAAAASLKQQAEHLLSSVAVFKVG</sequence>
<dbReference type="EMBL" id="JAJTWU010000003">
    <property type="protein sequence ID" value="MCE4554312.1"/>
    <property type="molecule type" value="Genomic_DNA"/>
</dbReference>
<feature type="transmembrane region" description="Helical" evidence="4">
    <location>
        <begin position="193"/>
        <end position="213"/>
    </location>
</feature>
<feature type="domain" description="Methyl-accepting transducer" evidence="5">
    <location>
        <begin position="274"/>
        <end position="503"/>
    </location>
</feature>
<proteinExistence type="inferred from homology"/>
<dbReference type="CDD" id="cd19410">
    <property type="entry name" value="HK9-like_sensor"/>
    <property type="match status" value="1"/>
</dbReference>
<gene>
    <name evidence="6" type="ORF">LXT13_07615</name>
</gene>
<evidence type="ECO:0000313" key="7">
    <source>
        <dbReference type="Proteomes" id="UP001200741"/>
    </source>
</evidence>
<dbReference type="InterPro" id="IPR007891">
    <property type="entry name" value="CHASE3"/>
</dbReference>
<dbReference type="InterPro" id="IPR004089">
    <property type="entry name" value="MCPsignal_dom"/>
</dbReference>
<keyword evidence="4" id="KW-0812">Transmembrane</keyword>
<dbReference type="PANTHER" id="PTHR43531">
    <property type="entry name" value="PROTEIN ICFG"/>
    <property type="match status" value="1"/>
</dbReference>